<accession>A0A6B2K6G5</accession>
<dbReference type="AlphaFoldDB" id="A0A6B2K6G5"/>
<dbReference type="Gene3D" id="3.50.80.20">
    <property type="entry name" value="D-Ala-D-Ala carboxypeptidase C, peptidase S13"/>
    <property type="match status" value="1"/>
</dbReference>
<evidence type="ECO:0000313" key="4">
    <source>
        <dbReference type="EMBL" id="NDV02476.1"/>
    </source>
</evidence>
<dbReference type="GO" id="GO:0006508">
    <property type="term" value="P:proteolysis"/>
    <property type="evidence" value="ECO:0007669"/>
    <property type="project" value="InterPro"/>
</dbReference>
<feature type="chain" id="PRO_5025583051" evidence="3">
    <location>
        <begin position="25"/>
        <end position="519"/>
    </location>
</feature>
<dbReference type="GO" id="GO:0009002">
    <property type="term" value="F:serine-type D-Ala-D-Ala carboxypeptidase activity"/>
    <property type="evidence" value="ECO:0007669"/>
    <property type="project" value="UniProtKB-EC"/>
</dbReference>
<dbReference type="PROSITE" id="PS51318">
    <property type="entry name" value="TAT"/>
    <property type="match status" value="1"/>
</dbReference>
<dbReference type="RefSeq" id="WP_163895502.1">
    <property type="nucleotide sequence ID" value="NZ_JAAFYS010000004.1"/>
</dbReference>
<keyword evidence="4" id="KW-0645">Protease</keyword>
<comment type="caution">
    <text evidence="4">The sequence shown here is derived from an EMBL/GenBank/DDBJ whole genome shotgun (WGS) entry which is preliminary data.</text>
</comment>
<evidence type="ECO:0000256" key="1">
    <source>
        <dbReference type="ARBA" id="ARBA00006096"/>
    </source>
</evidence>
<sequence length="519" mass="54937">MRAVVSRRAFLAGAAASAGGMALADAPAASLRPLARPGTAPPEPYVPGKRPLARPTLEDFVRNARLGGDVSIALRDSGTGEVRSEYRGDVAVPPASVTKALTTLYALETLGAGHRFTTRVLAQGTIANGVLTGDLILAGGGDPGLDTDGLGLLVDQLKAAGITRVTGRFLVWDGALATFEEIEPTQPVHVSYNPAVAGLNLNYNRIHFQWAQAGAGYDVTMQARAARYTPDVPAVGMQVVDRSMPVYTYAAGPVEEQWTVAKGALGSGGSRWLPVRHPWVYAGQTFRAIAAYEGITLPAPERMGAEPEAGEELARLESPELVSLAREMLYYSTNLTAEVLGLAASAARSLRPATLKVSGAMMSLWLRERFGEEVHFVDHSGLSDDSRISALQLTAILASPLAKERLRPLLKSHRMLDAQGNLMDPPPAIVQAKTGTLNFVSALAGYERTIGAADLCFATLTANADLRAETADIEEETPPGARAWLSRSRGLQEAALRHWGRSYSAERSALAVGAGVQGG</sequence>
<dbReference type="Gene3D" id="3.40.710.10">
    <property type="entry name" value="DD-peptidase/beta-lactamase superfamily"/>
    <property type="match status" value="2"/>
</dbReference>
<keyword evidence="2 4" id="KW-0378">Hydrolase</keyword>
<dbReference type="PANTHER" id="PTHR30023">
    <property type="entry name" value="D-ALANYL-D-ALANINE CARBOXYPEPTIDASE"/>
    <property type="match status" value="1"/>
</dbReference>
<dbReference type="Pfam" id="PF02113">
    <property type="entry name" value="Peptidase_S13"/>
    <property type="match status" value="1"/>
</dbReference>
<evidence type="ECO:0000256" key="3">
    <source>
        <dbReference type="SAM" id="SignalP"/>
    </source>
</evidence>
<dbReference type="GO" id="GO:0000270">
    <property type="term" value="P:peptidoglycan metabolic process"/>
    <property type="evidence" value="ECO:0007669"/>
    <property type="project" value="TreeGrafter"/>
</dbReference>
<dbReference type="PANTHER" id="PTHR30023:SF0">
    <property type="entry name" value="PENICILLIN-SENSITIVE CARBOXYPEPTIDASE A"/>
    <property type="match status" value="1"/>
</dbReference>
<protein>
    <submittedName>
        <fullName evidence="4">D-alanyl-D-alanine carboxypeptidase/D-alanyl-D-alanine-endopeptidase</fullName>
        <ecNumber evidence="4">3.4.16.4</ecNumber>
    </submittedName>
</protein>
<proteinExistence type="inferred from homology"/>
<reference evidence="4 5" key="1">
    <citation type="submission" date="2020-02" db="EMBL/GenBank/DDBJ databases">
        <title>Pseudoroseicyclus tamarix, sp. nov., isolated from offshore sediment of a Tamarix chinensis forest.</title>
        <authorList>
            <person name="Gai Y."/>
        </authorList>
    </citation>
    <scope>NUCLEOTIDE SEQUENCE [LARGE SCALE GENOMIC DNA]</scope>
    <source>
        <strain evidence="4 5">CLL3-39</strain>
    </source>
</reference>
<evidence type="ECO:0000313" key="5">
    <source>
        <dbReference type="Proteomes" id="UP000474757"/>
    </source>
</evidence>
<dbReference type="Proteomes" id="UP000474757">
    <property type="component" value="Unassembled WGS sequence"/>
</dbReference>
<dbReference type="NCBIfam" id="TIGR00666">
    <property type="entry name" value="PBP4"/>
    <property type="match status" value="1"/>
</dbReference>
<organism evidence="4 5">
    <name type="scientific">Pseudoroseicyclus tamaricis</name>
    <dbReference type="NCBI Taxonomy" id="2705421"/>
    <lineage>
        <taxon>Bacteria</taxon>
        <taxon>Pseudomonadati</taxon>
        <taxon>Pseudomonadota</taxon>
        <taxon>Alphaproteobacteria</taxon>
        <taxon>Rhodobacterales</taxon>
        <taxon>Paracoccaceae</taxon>
        <taxon>Pseudoroseicyclus</taxon>
    </lineage>
</organism>
<dbReference type="PRINTS" id="PR00922">
    <property type="entry name" value="DADACBPTASE3"/>
</dbReference>
<name>A0A6B2K6G5_9RHOB</name>
<keyword evidence="3" id="KW-0732">Signal</keyword>
<keyword evidence="4" id="KW-0121">Carboxypeptidase</keyword>
<dbReference type="InterPro" id="IPR000667">
    <property type="entry name" value="Peptidase_S13"/>
</dbReference>
<dbReference type="EMBL" id="JAAGAB010000004">
    <property type="protein sequence ID" value="NDV02476.1"/>
    <property type="molecule type" value="Genomic_DNA"/>
</dbReference>
<gene>
    <name evidence="4" type="primary">dacB</name>
    <name evidence="4" type="ORF">GZA08_16015</name>
</gene>
<feature type="signal peptide" evidence="3">
    <location>
        <begin position="1"/>
        <end position="24"/>
    </location>
</feature>
<dbReference type="InterPro" id="IPR012338">
    <property type="entry name" value="Beta-lactam/transpept-like"/>
</dbReference>
<dbReference type="InterPro" id="IPR006311">
    <property type="entry name" value="TAT_signal"/>
</dbReference>
<dbReference type="SUPFAM" id="SSF56601">
    <property type="entry name" value="beta-lactamase/transpeptidase-like"/>
    <property type="match status" value="1"/>
</dbReference>
<keyword evidence="5" id="KW-1185">Reference proteome</keyword>
<evidence type="ECO:0000256" key="2">
    <source>
        <dbReference type="ARBA" id="ARBA00022801"/>
    </source>
</evidence>
<dbReference type="EC" id="3.4.16.4" evidence="4"/>
<comment type="similarity">
    <text evidence="1">Belongs to the peptidase S13 family.</text>
</comment>